<accession>A0A9P5F2D4</accession>
<feature type="domain" description="NB-ARC" evidence="3">
    <location>
        <begin position="358"/>
        <end position="509"/>
    </location>
</feature>
<dbReference type="Pfam" id="PF00931">
    <property type="entry name" value="NB-ARC"/>
    <property type="match status" value="1"/>
</dbReference>
<comment type="caution">
    <text evidence="5">The sequence shown here is derived from an EMBL/GenBank/DDBJ whole genome shotgun (WGS) entry which is preliminary data.</text>
</comment>
<keyword evidence="2" id="KW-0732">Signal</keyword>
<protein>
    <submittedName>
        <fullName evidence="5">Kinesin light chain</fullName>
    </submittedName>
</protein>
<dbReference type="Pfam" id="PF13374">
    <property type="entry name" value="TPR_10"/>
    <property type="match status" value="2"/>
</dbReference>
<dbReference type="OrthoDB" id="1577640at2759"/>
<dbReference type="Pfam" id="PF13424">
    <property type="entry name" value="TPR_12"/>
    <property type="match status" value="1"/>
</dbReference>
<dbReference type="Proteomes" id="UP000711996">
    <property type="component" value="Unassembled WGS sequence"/>
</dbReference>
<evidence type="ECO:0000259" key="3">
    <source>
        <dbReference type="Pfam" id="PF00931"/>
    </source>
</evidence>
<dbReference type="InterPro" id="IPR027417">
    <property type="entry name" value="P-loop_NTPase"/>
</dbReference>
<reference evidence="5" key="1">
    <citation type="submission" date="2019-06" db="EMBL/GenBank/DDBJ databases">
        <authorList>
            <person name="Gan P."/>
            <person name="Shirasu K."/>
        </authorList>
    </citation>
    <scope>NUCLEOTIDE SEQUENCE [LARGE SCALE GENOMIC DNA]</scope>
    <source>
        <strain evidence="5">CAD2</strain>
    </source>
</reference>
<dbReference type="InterPro" id="IPR002182">
    <property type="entry name" value="NB-ARC"/>
</dbReference>
<dbReference type="Gene3D" id="1.25.40.10">
    <property type="entry name" value="Tetratricopeptide repeat domain"/>
    <property type="match status" value="2"/>
</dbReference>
<dbReference type="GO" id="GO:0009116">
    <property type="term" value="P:nucleoside metabolic process"/>
    <property type="evidence" value="ECO:0007669"/>
    <property type="project" value="InterPro"/>
</dbReference>
<dbReference type="PANTHER" id="PTHR46082:SF11">
    <property type="entry name" value="AAA+ ATPASE DOMAIN-CONTAINING PROTEIN-RELATED"/>
    <property type="match status" value="1"/>
</dbReference>
<evidence type="ECO:0000313" key="5">
    <source>
        <dbReference type="EMBL" id="KAF4866093.1"/>
    </source>
</evidence>
<gene>
    <name evidence="5" type="primary">klc-2</name>
    <name evidence="5" type="ORF">CGCSCA2_v000964</name>
</gene>
<name>A0A9P5F2D4_COLSI</name>
<feature type="chain" id="PRO_5040107072" evidence="2">
    <location>
        <begin position="27"/>
        <end position="1191"/>
    </location>
</feature>
<dbReference type="Gene3D" id="3.40.50.300">
    <property type="entry name" value="P-loop containing nucleotide triphosphate hydrolases"/>
    <property type="match status" value="1"/>
</dbReference>
<dbReference type="AlphaFoldDB" id="A0A9P5F2D4"/>
<dbReference type="SUPFAM" id="SSF48452">
    <property type="entry name" value="TPR-like"/>
    <property type="match status" value="2"/>
</dbReference>
<sequence length="1191" mass="133826">MAPKCIPASDFTIGWVCALPIELAAASGMMDEEYAQLPSQTTDSNVYSYGRIGVHNIVVACLPSGQMGTNSAATVASQMKSSFPSLRFGLLVGIGGGVPNVEENVDIRLGDVVVSQPSGQYGGVIQYDFGKTGADGRIARIGSLNAPPTILLNALSQLRANDILDKTRVDIYLSELVSSKPKFASPGPETDVLYEAEAKHIGGATCRKCRPEDEVDREKRMRTDPMIFFGNIASGNQVMKDGQTRDNHSRDLGGILCFEMEAAGLMNNFPCLVIRGICDYADAHKNKQWQPYAAATAAALAKELLCTIPSTVSRAENIAENPLHRPHFIVPFGKNKHFVGREDILAKLLERIPPSADSDGCQRTAIVGLGGIGKTQVAIEAAYRVHYAHPDSSVFWVPAVSAAMFDNHYRKIGQALKIEGIDKSSADVRTLVKDTLERDDINSWLLIIDNADDIDLLFTRSGLASYIPKSRRGSILLTTRNGIAAARYDRTVALHLSKMDAKEGIKLLHSGLDECQIKEGQSTTKLLEKLAHLPLAIRQASAYLRANQATSVSQYLKYCETSDEEQIALLSEDFDDQDRYEIVQNPIATTWLISFQNIARDKPLAAKYLKFICYLAEKDIPMALLPPGDSVRETNEAISTLLAYAFIQKRSFEESFDVHRLVRLVMQTWLRENDEEKQQTTETINRLSVVFTLPGQVYRNQVYRHTEQVYKEEVYTETVHSEKVWLKIVRRKGVRGSGGGGGILYMPHVQAALKMSKLSNNEKSLWILLRKASEGNRRLGNFVEAELYLREAVELKQKVLKPEDPGILDSLSDLACILEHIAMASHNDKEKHQEAEKIFRGVLESSKKGIVPKNFNAIEALRDLANTLRGQCQYVKAEKTYRQLLELQTKFNGPENFTAVEALANLANVLTKQEKYGETDRIHQQARHLSEKALKPGNPLACRILSDIGYSLENQGKLIQAERTFQEVLELEMKFRRPGAYFTLLSMISLSNTLEKQDKYKEAEALKQHVSEVKEKVLRIPKPDTPDSLRHSAFSFLREGKYEKAENLYQEMQEMKERFQALKDHDTLRFVRDIAFSLLEQGSYAEAETLYQLLLRVKKAMLGSENAGNFQTMRELAISFLGQKKNNEAEWLFEQLCEQIPRKSLRLKIWYPDYLLALKDLAFTLRQQRKFEQARNIEGLIGRHRSHAPSR</sequence>
<proteinExistence type="predicted"/>
<dbReference type="InterPro" id="IPR011990">
    <property type="entry name" value="TPR-like_helical_dom_sf"/>
</dbReference>
<dbReference type="GO" id="GO:0043531">
    <property type="term" value="F:ADP binding"/>
    <property type="evidence" value="ECO:0007669"/>
    <property type="project" value="InterPro"/>
</dbReference>
<dbReference type="InterPro" id="IPR019734">
    <property type="entry name" value="TPR_rpt"/>
</dbReference>
<dbReference type="SUPFAM" id="SSF53167">
    <property type="entry name" value="Purine and uridine phosphorylases"/>
    <property type="match status" value="1"/>
</dbReference>
<keyword evidence="1" id="KW-0175">Coiled coil</keyword>
<organism evidence="5 6">
    <name type="scientific">Colletotrichum siamense</name>
    <name type="common">Anthracnose fungus</name>
    <dbReference type="NCBI Taxonomy" id="690259"/>
    <lineage>
        <taxon>Eukaryota</taxon>
        <taxon>Fungi</taxon>
        <taxon>Dikarya</taxon>
        <taxon>Ascomycota</taxon>
        <taxon>Pezizomycotina</taxon>
        <taxon>Sordariomycetes</taxon>
        <taxon>Hypocreomycetidae</taxon>
        <taxon>Glomerellales</taxon>
        <taxon>Glomerellaceae</taxon>
        <taxon>Colletotrichum</taxon>
        <taxon>Colletotrichum gloeosporioides species complex</taxon>
    </lineage>
</organism>
<dbReference type="PANTHER" id="PTHR46082">
    <property type="entry name" value="ATP/GTP-BINDING PROTEIN-RELATED"/>
    <property type="match status" value="1"/>
</dbReference>
<keyword evidence="6" id="KW-1185">Reference proteome</keyword>
<dbReference type="InterPro" id="IPR035994">
    <property type="entry name" value="Nucleoside_phosphorylase_sf"/>
</dbReference>
<dbReference type="SMART" id="SM00028">
    <property type="entry name" value="TPR"/>
    <property type="match status" value="6"/>
</dbReference>
<feature type="coiled-coil region" evidence="1">
    <location>
        <begin position="996"/>
        <end position="1065"/>
    </location>
</feature>
<dbReference type="GO" id="GO:0003824">
    <property type="term" value="F:catalytic activity"/>
    <property type="evidence" value="ECO:0007669"/>
    <property type="project" value="InterPro"/>
</dbReference>
<feature type="domain" description="Nucleoside phosphorylase" evidence="4">
    <location>
        <begin position="12"/>
        <end position="304"/>
    </location>
</feature>
<feature type="signal peptide" evidence="2">
    <location>
        <begin position="1"/>
        <end position="26"/>
    </location>
</feature>
<dbReference type="InterPro" id="IPR000845">
    <property type="entry name" value="Nucleoside_phosphorylase_d"/>
</dbReference>
<dbReference type="Gene3D" id="3.40.50.1580">
    <property type="entry name" value="Nucleoside phosphorylase domain"/>
    <property type="match status" value="1"/>
</dbReference>
<dbReference type="SUPFAM" id="SSF52540">
    <property type="entry name" value="P-loop containing nucleoside triphosphate hydrolases"/>
    <property type="match status" value="1"/>
</dbReference>
<dbReference type="InterPro" id="IPR053137">
    <property type="entry name" value="NLR-like"/>
</dbReference>
<evidence type="ECO:0000256" key="2">
    <source>
        <dbReference type="SAM" id="SignalP"/>
    </source>
</evidence>
<dbReference type="Pfam" id="PF01048">
    <property type="entry name" value="PNP_UDP_1"/>
    <property type="match status" value="1"/>
</dbReference>
<evidence type="ECO:0000256" key="1">
    <source>
        <dbReference type="SAM" id="Coils"/>
    </source>
</evidence>
<evidence type="ECO:0000259" key="4">
    <source>
        <dbReference type="Pfam" id="PF01048"/>
    </source>
</evidence>
<dbReference type="EMBL" id="QPMT01000002">
    <property type="protein sequence ID" value="KAF4866093.1"/>
    <property type="molecule type" value="Genomic_DNA"/>
</dbReference>
<evidence type="ECO:0000313" key="6">
    <source>
        <dbReference type="Proteomes" id="UP000711996"/>
    </source>
</evidence>